<reference evidence="3" key="1">
    <citation type="journal article" date="2020" name="Nature">
        <title>Giant virus diversity and host interactions through global metagenomics.</title>
        <authorList>
            <person name="Schulz F."/>
            <person name="Roux S."/>
            <person name="Paez-Espino D."/>
            <person name="Jungbluth S."/>
            <person name="Walsh D.A."/>
            <person name="Denef V.J."/>
            <person name="McMahon K.D."/>
            <person name="Konstantinidis K.T."/>
            <person name="Eloe-Fadrosh E.A."/>
            <person name="Kyrpides N.C."/>
            <person name="Woyke T."/>
        </authorList>
    </citation>
    <scope>NUCLEOTIDE SEQUENCE</scope>
    <source>
        <strain evidence="3">GVMAG-M-3300005589-24</strain>
    </source>
</reference>
<dbReference type="Gene3D" id="3.30.40.10">
    <property type="entry name" value="Zinc/RING finger domain, C3HC4 (zinc finger)"/>
    <property type="match status" value="1"/>
</dbReference>
<evidence type="ECO:0000313" key="3">
    <source>
        <dbReference type="EMBL" id="QHT29299.1"/>
    </source>
</evidence>
<sequence length="172" mass="20253">MFSVTCRFCHLPIQRSRVTPHYRRQHKADDLRSFNPSIEEEVATELDIMIERVVSESASESTSENTSESMSESESESESERSESKSESNDCIMCLESHDTCLFPCNHTSSCRNCLLSWWRQSYYSPRCPMCRVEVEEIYDNGVIDTITLRFWQRWREQRLGGNRRNRMPSFI</sequence>
<organism evidence="3">
    <name type="scientific">viral metagenome</name>
    <dbReference type="NCBI Taxonomy" id="1070528"/>
    <lineage>
        <taxon>unclassified sequences</taxon>
        <taxon>metagenomes</taxon>
        <taxon>organismal metagenomes</taxon>
    </lineage>
</organism>
<name>A0A6C0ELY1_9ZZZZ</name>
<proteinExistence type="predicted"/>
<feature type="domain" description="RING-type" evidence="2">
    <location>
        <begin position="91"/>
        <end position="132"/>
    </location>
</feature>
<dbReference type="PROSITE" id="PS50089">
    <property type="entry name" value="ZF_RING_2"/>
    <property type="match status" value="1"/>
</dbReference>
<dbReference type="InterPro" id="IPR013083">
    <property type="entry name" value="Znf_RING/FYVE/PHD"/>
</dbReference>
<dbReference type="InterPro" id="IPR001841">
    <property type="entry name" value="Znf_RING"/>
</dbReference>
<feature type="region of interest" description="Disordered" evidence="1">
    <location>
        <begin position="55"/>
        <end position="84"/>
    </location>
</feature>
<dbReference type="Pfam" id="PF13920">
    <property type="entry name" value="zf-C3HC4_3"/>
    <property type="match status" value="1"/>
</dbReference>
<evidence type="ECO:0000256" key="1">
    <source>
        <dbReference type="SAM" id="MobiDB-lite"/>
    </source>
</evidence>
<protein>
    <recommendedName>
        <fullName evidence="2">RING-type domain-containing protein</fullName>
    </recommendedName>
</protein>
<dbReference type="SMART" id="SM00184">
    <property type="entry name" value="RING"/>
    <property type="match status" value="1"/>
</dbReference>
<evidence type="ECO:0000259" key="2">
    <source>
        <dbReference type="PROSITE" id="PS50089"/>
    </source>
</evidence>
<feature type="compositionally biased region" description="Low complexity" evidence="1">
    <location>
        <begin position="55"/>
        <end position="70"/>
    </location>
</feature>
<accession>A0A6C0ELY1</accession>
<dbReference type="EMBL" id="MN738876">
    <property type="protein sequence ID" value="QHT29299.1"/>
    <property type="molecule type" value="Genomic_DNA"/>
</dbReference>
<dbReference type="AlphaFoldDB" id="A0A6C0ELY1"/>
<dbReference type="SUPFAM" id="SSF57850">
    <property type="entry name" value="RING/U-box"/>
    <property type="match status" value="1"/>
</dbReference>